<reference evidence="2" key="2">
    <citation type="submission" date="2021-09" db="EMBL/GenBank/DDBJ databases">
        <authorList>
            <person name="Jia N."/>
            <person name="Wang J."/>
            <person name="Shi W."/>
            <person name="Du L."/>
            <person name="Sun Y."/>
            <person name="Zhan W."/>
            <person name="Jiang J."/>
            <person name="Wang Q."/>
            <person name="Zhang B."/>
            <person name="Ji P."/>
            <person name="Sakyi L.B."/>
            <person name="Cui X."/>
            <person name="Yuan T."/>
            <person name="Jiang B."/>
            <person name="Yang W."/>
            <person name="Lam T.T.-Y."/>
            <person name="Chang Q."/>
            <person name="Ding S."/>
            <person name="Wang X."/>
            <person name="Zhu J."/>
            <person name="Ruan X."/>
            <person name="Zhao L."/>
            <person name="Wei J."/>
            <person name="Que T."/>
            <person name="Du C."/>
            <person name="Cheng J."/>
            <person name="Dai P."/>
            <person name="Han X."/>
            <person name="Huang E."/>
            <person name="Gao Y."/>
            <person name="Liu J."/>
            <person name="Shao H."/>
            <person name="Ye R."/>
            <person name="Li L."/>
            <person name="Wei W."/>
            <person name="Wang X."/>
            <person name="Wang C."/>
            <person name="Huo Q."/>
            <person name="Li W."/>
            <person name="Guo W."/>
            <person name="Chen H."/>
            <person name="Chen S."/>
            <person name="Zhou L."/>
            <person name="Zhou L."/>
            <person name="Ni X."/>
            <person name="Tian J."/>
            <person name="Zhou Y."/>
            <person name="Sheng Y."/>
            <person name="Liu T."/>
            <person name="Pan Y."/>
            <person name="Xia L."/>
            <person name="Li J."/>
            <person name="Zhao F."/>
            <person name="Cao W."/>
        </authorList>
    </citation>
    <scope>NUCLEOTIDE SEQUENCE</scope>
    <source>
        <strain evidence="2">Rsan-2018</strain>
        <tissue evidence="2">Larvae</tissue>
    </source>
</reference>
<evidence type="ECO:0000259" key="1">
    <source>
        <dbReference type="Pfam" id="PF00089"/>
    </source>
</evidence>
<keyword evidence="3" id="KW-1185">Reference proteome</keyword>
<dbReference type="InterPro" id="IPR051333">
    <property type="entry name" value="CLIP_Serine_Protease"/>
</dbReference>
<dbReference type="Proteomes" id="UP000821837">
    <property type="component" value="Chromosome 8"/>
</dbReference>
<dbReference type="InterPro" id="IPR009003">
    <property type="entry name" value="Peptidase_S1_PA"/>
</dbReference>
<dbReference type="Pfam" id="PF00089">
    <property type="entry name" value="Trypsin"/>
    <property type="match status" value="1"/>
</dbReference>
<comment type="caution">
    <text evidence="2">The sequence shown here is derived from an EMBL/GenBank/DDBJ whole genome shotgun (WGS) entry which is preliminary data.</text>
</comment>
<dbReference type="EMBL" id="JABSTV010001254">
    <property type="protein sequence ID" value="KAH7939164.1"/>
    <property type="molecule type" value="Genomic_DNA"/>
</dbReference>
<dbReference type="SUPFAM" id="SSF50494">
    <property type="entry name" value="Trypsin-like serine proteases"/>
    <property type="match status" value="1"/>
</dbReference>
<protein>
    <recommendedName>
        <fullName evidence="1">Peptidase S1 domain-containing protein</fullName>
    </recommendedName>
</protein>
<dbReference type="Gene3D" id="2.40.10.10">
    <property type="entry name" value="Trypsin-like serine proteases"/>
    <property type="match status" value="1"/>
</dbReference>
<dbReference type="PANTHER" id="PTHR24260:SF136">
    <property type="entry name" value="GH08193P-RELATED"/>
    <property type="match status" value="1"/>
</dbReference>
<dbReference type="GO" id="GO:0006508">
    <property type="term" value="P:proteolysis"/>
    <property type="evidence" value="ECO:0007669"/>
    <property type="project" value="InterPro"/>
</dbReference>
<dbReference type="GO" id="GO:0004252">
    <property type="term" value="F:serine-type endopeptidase activity"/>
    <property type="evidence" value="ECO:0007669"/>
    <property type="project" value="InterPro"/>
</dbReference>
<dbReference type="AlphaFoldDB" id="A0A9D4PEC2"/>
<feature type="domain" description="Peptidase S1" evidence="1">
    <location>
        <begin position="5"/>
        <end position="90"/>
    </location>
</feature>
<reference evidence="2" key="1">
    <citation type="journal article" date="2020" name="Cell">
        <title>Large-Scale Comparative Analyses of Tick Genomes Elucidate Their Genetic Diversity and Vector Capacities.</title>
        <authorList>
            <consortium name="Tick Genome and Microbiome Consortium (TIGMIC)"/>
            <person name="Jia N."/>
            <person name="Wang J."/>
            <person name="Shi W."/>
            <person name="Du L."/>
            <person name="Sun Y."/>
            <person name="Zhan W."/>
            <person name="Jiang J.F."/>
            <person name="Wang Q."/>
            <person name="Zhang B."/>
            <person name="Ji P."/>
            <person name="Bell-Sakyi L."/>
            <person name="Cui X.M."/>
            <person name="Yuan T.T."/>
            <person name="Jiang B.G."/>
            <person name="Yang W.F."/>
            <person name="Lam T.T."/>
            <person name="Chang Q.C."/>
            <person name="Ding S.J."/>
            <person name="Wang X.J."/>
            <person name="Zhu J.G."/>
            <person name="Ruan X.D."/>
            <person name="Zhao L."/>
            <person name="Wei J.T."/>
            <person name="Ye R.Z."/>
            <person name="Que T.C."/>
            <person name="Du C.H."/>
            <person name="Zhou Y.H."/>
            <person name="Cheng J.X."/>
            <person name="Dai P.F."/>
            <person name="Guo W.B."/>
            <person name="Han X.H."/>
            <person name="Huang E.J."/>
            <person name="Li L.F."/>
            <person name="Wei W."/>
            <person name="Gao Y.C."/>
            <person name="Liu J.Z."/>
            <person name="Shao H.Z."/>
            <person name="Wang X."/>
            <person name="Wang C.C."/>
            <person name="Yang T.C."/>
            <person name="Huo Q.B."/>
            <person name="Li W."/>
            <person name="Chen H.Y."/>
            <person name="Chen S.E."/>
            <person name="Zhou L.G."/>
            <person name="Ni X.B."/>
            <person name="Tian J.H."/>
            <person name="Sheng Y."/>
            <person name="Liu T."/>
            <person name="Pan Y.S."/>
            <person name="Xia L.Y."/>
            <person name="Li J."/>
            <person name="Zhao F."/>
            <person name="Cao W.C."/>
        </authorList>
    </citation>
    <scope>NUCLEOTIDE SEQUENCE</scope>
    <source>
        <strain evidence="2">Rsan-2018</strain>
    </source>
</reference>
<dbReference type="InterPro" id="IPR001254">
    <property type="entry name" value="Trypsin_dom"/>
</dbReference>
<proteinExistence type="predicted"/>
<dbReference type="PANTHER" id="PTHR24260">
    <property type="match status" value="1"/>
</dbReference>
<organism evidence="2 3">
    <name type="scientific">Rhipicephalus sanguineus</name>
    <name type="common">Brown dog tick</name>
    <name type="synonym">Ixodes sanguineus</name>
    <dbReference type="NCBI Taxonomy" id="34632"/>
    <lineage>
        <taxon>Eukaryota</taxon>
        <taxon>Metazoa</taxon>
        <taxon>Ecdysozoa</taxon>
        <taxon>Arthropoda</taxon>
        <taxon>Chelicerata</taxon>
        <taxon>Arachnida</taxon>
        <taxon>Acari</taxon>
        <taxon>Parasitiformes</taxon>
        <taxon>Ixodida</taxon>
        <taxon>Ixodoidea</taxon>
        <taxon>Ixodidae</taxon>
        <taxon>Rhipicephalinae</taxon>
        <taxon>Rhipicephalus</taxon>
        <taxon>Rhipicephalus</taxon>
    </lineage>
</organism>
<gene>
    <name evidence="2" type="ORF">HPB52_007696</name>
</gene>
<accession>A0A9D4PEC2</accession>
<name>A0A9D4PEC2_RHISA</name>
<evidence type="ECO:0000313" key="3">
    <source>
        <dbReference type="Proteomes" id="UP000821837"/>
    </source>
</evidence>
<evidence type="ECO:0000313" key="2">
    <source>
        <dbReference type="EMBL" id="KAH7939164.1"/>
    </source>
</evidence>
<dbReference type="InterPro" id="IPR043504">
    <property type="entry name" value="Peptidase_S1_PA_chymotrypsin"/>
</dbReference>
<sequence>MYNTVVLVLPADECQRRYKQFGFDETIMMCAKRVDKSYCESDTGGPAVAATVNGRFYLVGLLSYATSCASLGSVIYPSIFSRIDAFASWIGSSLNSTRNYKPLLE</sequence>